<dbReference type="PANTHER" id="PTHR43792:SF1">
    <property type="entry name" value="N-ACETYLTRANSFERASE DOMAIN-CONTAINING PROTEIN"/>
    <property type="match status" value="1"/>
</dbReference>
<feature type="domain" description="N-acetyltransferase" evidence="1">
    <location>
        <begin position="13"/>
        <end position="150"/>
    </location>
</feature>
<reference evidence="2 3" key="1">
    <citation type="submission" date="2015-06" db="EMBL/GenBank/DDBJ databases">
        <title>Draft genome sequence of an Alphaproteobacteria species associated to the Mediterranean sponge Oscarella lobularis.</title>
        <authorList>
            <person name="Jourda C."/>
            <person name="Santini S."/>
            <person name="Claverie J.-M."/>
        </authorList>
    </citation>
    <scope>NUCLEOTIDE SEQUENCE [LARGE SCALE GENOMIC DNA]</scope>
    <source>
        <strain evidence="2">IGS</strain>
    </source>
</reference>
<dbReference type="EMBL" id="LFTY01000001">
    <property type="protein sequence ID" value="KMW60522.1"/>
    <property type="molecule type" value="Genomic_DNA"/>
</dbReference>
<dbReference type="PANTHER" id="PTHR43792">
    <property type="entry name" value="GNAT FAMILY, PUTATIVE (AFU_ORTHOLOGUE AFUA_3G00765)-RELATED-RELATED"/>
    <property type="match status" value="1"/>
</dbReference>
<dbReference type="GO" id="GO:0004386">
    <property type="term" value="F:helicase activity"/>
    <property type="evidence" value="ECO:0007669"/>
    <property type="project" value="UniProtKB-KW"/>
</dbReference>
<evidence type="ECO:0000313" key="2">
    <source>
        <dbReference type="EMBL" id="KMW60522.1"/>
    </source>
</evidence>
<dbReference type="InterPro" id="IPR016181">
    <property type="entry name" value="Acyl_CoA_acyltransferase"/>
</dbReference>
<comment type="caution">
    <text evidence="2">The sequence shown here is derived from an EMBL/GenBank/DDBJ whole genome shotgun (WGS) entry which is preliminary data.</text>
</comment>
<dbReference type="Proteomes" id="UP000037178">
    <property type="component" value="Unassembled WGS sequence"/>
</dbReference>
<keyword evidence="2" id="KW-0547">Nucleotide-binding</keyword>
<dbReference type="Pfam" id="PF13302">
    <property type="entry name" value="Acetyltransf_3"/>
    <property type="match status" value="1"/>
</dbReference>
<dbReference type="PATRIC" id="fig|1675527.3.peg.739"/>
<keyword evidence="2" id="KW-0067">ATP-binding</keyword>
<keyword evidence="2" id="KW-0378">Hydrolase</keyword>
<dbReference type="SUPFAM" id="SSF55729">
    <property type="entry name" value="Acyl-CoA N-acyltransferases (Nat)"/>
    <property type="match status" value="1"/>
</dbReference>
<evidence type="ECO:0000259" key="1">
    <source>
        <dbReference type="Pfam" id="PF13302"/>
    </source>
</evidence>
<dbReference type="GO" id="GO:0016747">
    <property type="term" value="F:acyltransferase activity, transferring groups other than amino-acyl groups"/>
    <property type="evidence" value="ECO:0007669"/>
    <property type="project" value="InterPro"/>
</dbReference>
<dbReference type="InterPro" id="IPR000182">
    <property type="entry name" value="GNAT_dom"/>
</dbReference>
<dbReference type="Gene3D" id="3.40.630.30">
    <property type="match status" value="1"/>
</dbReference>
<gene>
    <name evidence="2" type="ORF">AIOL_000678</name>
</gene>
<organism evidence="2 3">
    <name type="scientific">Candidatus Rhodobacter oscarellae</name>
    <dbReference type="NCBI Taxonomy" id="1675527"/>
    <lineage>
        <taxon>Bacteria</taxon>
        <taxon>Pseudomonadati</taxon>
        <taxon>Pseudomonadota</taxon>
        <taxon>Alphaproteobacteria</taxon>
        <taxon>Rhodobacterales</taxon>
        <taxon>Rhodobacter group</taxon>
        <taxon>Rhodobacter</taxon>
    </lineage>
</organism>
<accession>A0A0J9ECL6</accession>
<dbReference type="OrthoDB" id="6293260at2"/>
<dbReference type="AlphaFoldDB" id="A0A0J9ECL6"/>
<evidence type="ECO:0000313" key="3">
    <source>
        <dbReference type="Proteomes" id="UP000037178"/>
    </source>
</evidence>
<name>A0A0J9ECL6_9RHOB</name>
<keyword evidence="3" id="KW-1185">Reference proteome</keyword>
<dbReference type="STRING" id="1675527.AIOL_000678"/>
<keyword evidence="2" id="KW-0347">Helicase</keyword>
<proteinExistence type="predicted"/>
<dbReference type="RefSeq" id="WP_049641597.1">
    <property type="nucleotide sequence ID" value="NZ_LFTY01000001.1"/>
</dbReference>
<dbReference type="InterPro" id="IPR051531">
    <property type="entry name" value="N-acetyltransferase"/>
</dbReference>
<sequence length="185" mass="20384">MSITPAPNLETERFILRSFNASDFEPIAAFFAIKERSWGFGGPKNRNDAWRWFAAAIGQWHLQGKGYWAIEDKTTGAALGMTGIWDPEGWPEPELGWVAFEGAEGKGVMAEAATAARLHAYTAWGMGPLCSLIFPGNTRSIRLAERLGATHERDVETPTHGREHLYRHPALQDLLVPASSEAVGH</sequence>
<protein>
    <submittedName>
        <fullName evidence="2">Protein export cytoplasm protein SecA ATPase RNA helicase</fullName>
    </submittedName>
</protein>